<feature type="region of interest" description="Disordered" evidence="2">
    <location>
        <begin position="40"/>
        <end position="64"/>
    </location>
</feature>
<evidence type="ECO:0000256" key="1">
    <source>
        <dbReference type="ARBA" id="ARBA00025778"/>
    </source>
</evidence>
<evidence type="ECO:0000313" key="4">
    <source>
        <dbReference type="Proteomes" id="UP001314229"/>
    </source>
</evidence>
<gene>
    <name evidence="3" type="ORF">FSCOSCO3_A034939</name>
</gene>
<name>A0AAV1PV76_SCOSC</name>
<accession>A0AAV1PV76</accession>
<sequence>MMSNSRRSGCVHDEWTQTLFVFEMFLERKQGADMGNYYDHRQKKRNKRSLPLRMDETSQCRDSEDDVNTSLKQSECITSQPTAKRILPHQEKKDYSTEMEDCGIFRQKKRNKRSLPLRMDETSQCRDSEDNVNTSLTQSECITSQPTANSVPHHNTDCCSEMCCSAAAYCCIEAVGSVIDCCCLPDILTSKLLHVLICSTHATEIGSVGRGGHTHVRALDLMRQQTVTQKRNEISLKPAADRRRGIRGVCLSAPSQIRDVRGLPSLTPFHSIISVGLRMDVTSQCDGSEGDTNTSSKPSECITSQPTANGILPHHETVEEVPPPLSDRPEDGDSGNDSLTNRSSTDDIAHLLPDPLQKQKDTDRSSSPPPICTPPSSTFSCPPPPPPPPPPAPAPPAQSSRHSCSHHHPRPHPHHHSTNQKRLSSTKSQNALKTDAVKINEVAGDDCCVQCVLGCLFCELLSMCSAVGTCLACGSDAELCCDGAACCCLEAAGEAACSEEACQAVLDCGIVEDCCSSSDFLEVCLECCSICFPT</sequence>
<dbReference type="PANTHER" id="PTHR15304">
    <property type="entry name" value="MYOD FAMILY INHIBITOR"/>
    <property type="match status" value="1"/>
</dbReference>
<keyword evidence="4" id="KW-1185">Reference proteome</keyword>
<dbReference type="EMBL" id="CAWUFR010000324">
    <property type="protein sequence ID" value="CAK6975922.1"/>
    <property type="molecule type" value="Genomic_DNA"/>
</dbReference>
<dbReference type="Proteomes" id="UP001314229">
    <property type="component" value="Unassembled WGS sequence"/>
</dbReference>
<dbReference type="AlphaFoldDB" id="A0AAV1PV76"/>
<feature type="compositionally biased region" description="Basic residues" evidence="2">
    <location>
        <begin position="403"/>
        <end position="419"/>
    </location>
</feature>
<feature type="compositionally biased region" description="Polar residues" evidence="2">
    <location>
        <begin position="284"/>
        <end position="308"/>
    </location>
</feature>
<feature type="compositionally biased region" description="Pro residues" evidence="2">
    <location>
        <begin position="381"/>
        <end position="396"/>
    </location>
</feature>
<dbReference type="PANTHER" id="PTHR15304:SF4">
    <property type="entry name" value="MYOD FAMILY INHIBITOR-LIKE"/>
    <property type="match status" value="1"/>
</dbReference>
<feature type="compositionally biased region" description="Basic and acidic residues" evidence="2">
    <location>
        <begin position="53"/>
        <end position="62"/>
    </location>
</feature>
<protein>
    <submittedName>
        <fullName evidence="3">MyoD family inhibitor</fullName>
    </submittedName>
</protein>
<dbReference type="Pfam" id="PF15316">
    <property type="entry name" value="MDFI"/>
    <property type="match status" value="1"/>
</dbReference>
<evidence type="ECO:0000313" key="3">
    <source>
        <dbReference type="EMBL" id="CAK6975922.1"/>
    </source>
</evidence>
<comment type="caution">
    <text evidence="3">The sequence shown here is derived from an EMBL/GenBank/DDBJ whole genome shotgun (WGS) entry which is preliminary data.</text>
</comment>
<feature type="compositionally biased region" description="Basic residues" evidence="2">
    <location>
        <begin position="41"/>
        <end position="50"/>
    </location>
</feature>
<dbReference type="InterPro" id="IPR026134">
    <property type="entry name" value="MDFI/MDFIC"/>
</dbReference>
<organism evidence="3 4">
    <name type="scientific">Scomber scombrus</name>
    <name type="common">Atlantic mackerel</name>
    <name type="synonym">Scomber vernalis</name>
    <dbReference type="NCBI Taxonomy" id="13677"/>
    <lineage>
        <taxon>Eukaryota</taxon>
        <taxon>Metazoa</taxon>
        <taxon>Chordata</taxon>
        <taxon>Craniata</taxon>
        <taxon>Vertebrata</taxon>
        <taxon>Euteleostomi</taxon>
        <taxon>Actinopterygii</taxon>
        <taxon>Neopterygii</taxon>
        <taxon>Teleostei</taxon>
        <taxon>Neoteleostei</taxon>
        <taxon>Acanthomorphata</taxon>
        <taxon>Pelagiaria</taxon>
        <taxon>Scombriformes</taxon>
        <taxon>Scombridae</taxon>
        <taxon>Scomber</taxon>
    </lineage>
</organism>
<dbReference type="GO" id="GO:0010468">
    <property type="term" value="P:regulation of gene expression"/>
    <property type="evidence" value="ECO:0007669"/>
    <property type="project" value="UniProtKB-ARBA"/>
</dbReference>
<feature type="region of interest" description="Disordered" evidence="2">
    <location>
        <begin position="284"/>
        <end position="427"/>
    </location>
</feature>
<reference evidence="3 4" key="1">
    <citation type="submission" date="2024-01" db="EMBL/GenBank/DDBJ databases">
        <authorList>
            <person name="Alioto T."/>
            <person name="Alioto T."/>
            <person name="Gomez Garrido J."/>
        </authorList>
    </citation>
    <scope>NUCLEOTIDE SEQUENCE [LARGE SCALE GENOMIC DNA]</scope>
</reference>
<evidence type="ECO:0000256" key="2">
    <source>
        <dbReference type="SAM" id="MobiDB-lite"/>
    </source>
</evidence>
<comment type="similarity">
    <text evidence="1">Belongs to the MDFI family.</text>
</comment>
<proteinExistence type="inferred from homology"/>